<comment type="similarity">
    <text evidence="4">Belongs to the huntingtin family.</text>
</comment>
<keyword evidence="7" id="KW-0489">Methyltransferase</keyword>
<comment type="subcellular location">
    <subcellularLocation>
        <location evidence="3">Cytoplasm</location>
    </subcellularLocation>
    <subcellularLocation>
        <location evidence="2">Nucleus</location>
    </subcellularLocation>
</comment>
<evidence type="ECO:0000256" key="4">
    <source>
        <dbReference type="ARBA" id="ARBA00007153"/>
    </source>
</evidence>
<dbReference type="Pfam" id="PF12372">
    <property type="entry name" value="Htt_N-HEAT"/>
    <property type="match status" value="1"/>
</dbReference>
<comment type="similarity">
    <text evidence="5">Belongs to the methyltransferase superfamily. NTM1 family.</text>
</comment>
<evidence type="ECO:0000313" key="12">
    <source>
        <dbReference type="EMBL" id="KAH9417813.1"/>
    </source>
</evidence>
<dbReference type="Proteomes" id="UP000887458">
    <property type="component" value="Unassembled WGS sequence"/>
</dbReference>
<feature type="region of interest" description="Disordered" evidence="11">
    <location>
        <begin position="2221"/>
        <end position="2243"/>
    </location>
</feature>
<keyword evidence="13" id="KW-1185">Reference proteome</keyword>
<dbReference type="PANTHER" id="PTHR10170">
    <property type="entry name" value="HUNTINGTON DISEASE PROTEIN"/>
    <property type="match status" value="1"/>
</dbReference>
<dbReference type="CDD" id="cd02440">
    <property type="entry name" value="AdoMet_MTases"/>
    <property type="match status" value="1"/>
</dbReference>
<reference evidence="12 13" key="2">
    <citation type="journal article" date="2022" name="Mol. Biol. Evol.">
        <title>Comparative Genomics Reveals Insights into the Divergent Evolution of Astigmatic Mites and Household Pest Adaptations.</title>
        <authorList>
            <person name="Xiong Q."/>
            <person name="Wan A.T."/>
            <person name="Liu X."/>
            <person name="Fung C.S."/>
            <person name="Xiao X."/>
            <person name="Malainual N."/>
            <person name="Hou J."/>
            <person name="Wang L."/>
            <person name="Wang M."/>
            <person name="Yang K.Y."/>
            <person name="Cui Y."/>
            <person name="Leung E.L."/>
            <person name="Nong W."/>
            <person name="Shin S.K."/>
            <person name="Au S.W."/>
            <person name="Jeong K.Y."/>
            <person name="Chew F.T."/>
            <person name="Hui J.H."/>
            <person name="Leung T.F."/>
            <person name="Tungtrongchitr A."/>
            <person name="Zhong N."/>
            <person name="Liu Z."/>
            <person name="Tsui S.K."/>
        </authorList>
    </citation>
    <scope>NUCLEOTIDE SEQUENCE [LARGE SCALE GENOMIC DNA]</scope>
    <source>
        <strain evidence="12">Derp</strain>
    </source>
</reference>
<keyword evidence="6" id="KW-0963">Cytoplasm</keyword>
<proteinExistence type="inferred from homology"/>
<dbReference type="Pfam" id="PF05891">
    <property type="entry name" value="Methyltransf_PK"/>
    <property type="match status" value="1"/>
</dbReference>
<gene>
    <name evidence="12" type="ORF">DERP_013588</name>
</gene>
<dbReference type="InterPro" id="IPR028426">
    <property type="entry name" value="Huntingtin_fam"/>
</dbReference>
<comment type="function">
    <text evidence="1">May play a role in microtubule-mediated transport or vesicle function.</text>
</comment>
<dbReference type="InterPro" id="IPR011989">
    <property type="entry name" value="ARM-like"/>
</dbReference>
<keyword evidence="8" id="KW-0808">Transferase</keyword>
<dbReference type="InterPro" id="IPR000091">
    <property type="entry name" value="Huntingtin"/>
</dbReference>
<evidence type="ECO:0008006" key="14">
    <source>
        <dbReference type="Google" id="ProtNLM"/>
    </source>
</evidence>
<feature type="compositionally biased region" description="Basic residues" evidence="11">
    <location>
        <begin position="2234"/>
        <end position="2243"/>
    </location>
</feature>
<dbReference type="InterPro" id="IPR048412">
    <property type="entry name" value="Htt_bridge"/>
</dbReference>
<dbReference type="Pfam" id="PF20925">
    <property type="entry name" value="Htt_bridge"/>
    <property type="match status" value="1"/>
</dbReference>
<dbReference type="SUPFAM" id="SSF53335">
    <property type="entry name" value="S-adenosyl-L-methionine-dependent methyltransferases"/>
    <property type="match status" value="1"/>
</dbReference>
<dbReference type="Pfam" id="PF20926">
    <property type="entry name" value="Htt_N-HEAT_1"/>
    <property type="match status" value="1"/>
</dbReference>
<organism evidence="12 13">
    <name type="scientific">Dermatophagoides pteronyssinus</name>
    <name type="common">European house dust mite</name>
    <dbReference type="NCBI Taxonomy" id="6956"/>
    <lineage>
        <taxon>Eukaryota</taxon>
        <taxon>Metazoa</taxon>
        <taxon>Ecdysozoa</taxon>
        <taxon>Arthropoda</taxon>
        <taxon>Chelicerata</taxon>
        <taxon>Arachnida</taxon>
        <taxon>Acari</taxon>
        <taxon>Acariformes</taxon>
        <taxon>Sarcoptiformes</taxon>
        <taxon>Astigmata</taxon>
        <taxon>Psoroptidia</taxon>
        <taxon>Analgoidea</taxon>
        <taxon>Pyroglyphidae</taxon>
        <taxon>Dermatophagoidinae</taxon>
        <taxon>Dermatophagoides</taxon>
    </lineage>
</organism>
<keyword evidence="9" id="KW-0949">S-adenosyl-L-methionine</keyword>
<dbReference type="InterPro" id="IPR016024">
    <property type="entry name" value="ARM-type_fold"/>
</dbReference>
<dbReference type="InterPro" id="IPR048411">
    <property type="entry name" value="Htt_N_HEAT_rpt-1"/>
</dbReference>
<dbReference type="PANTHER" id="PTHR10170:SF10">
    <property type="entry name" value="HUNTINGTIN"/>
    <property type="match status" value="1"/>
</dbReference>
<dbReference type="PRINTS" id="PR00375">
    <property type="entry name" value="HUNTINGTIN"/>
</dbReference>
<dbReference type="Pfam" id="PF20927">
    <property type="entry name" value="Htt_C-HEAT"/>
    <property type="match status" value="3"/>
</dbReference>
<evidence type="ECO:0000256" key="7">
    <source>
        <dbReference type="ARBA" id="ARBA00022603"/>
    </source>
</evidence>
<dbReference type="SUPFAM" id="SSF48371">
    <property type="entry name" value="ARM repeat"/>
    <property type="match status" value="1"/>
</dbReference>
<name>A0ABQ8J5L7_DERPT</name>
<reference evidence="12 13" key="1">
    <citation type="journal article" date="2018" name="J. Allergy Clin. Immunol.">
        <title>High-quality assembly of Dermatophagoides pteronyssinus genome and transcriptome reveals a wide range of novel allergens.</title>
        <authorList>
            <person name="Liu X.Y."/>
            <person name="Yang K.Y."/>
            <person name="Wang M.Q."/>
            <person name="Kwok J.S."/>
            <person name="Zeng X."/>
            <person name="Yang Z."/>
            <person name="Xiao X.J."/>
            <person name="Lau C.P."/>
            <person name="Li Y."/>
            <person name="Huang Z.M."/>
            <person name="Ba J.G."/>
            <person name="Yim A.K."/>
            <person name="Ouyang C.Y."/>
            <person name="Ngai S.M."/>
            <person name="Chan T.F."/>
            <person name="Leung E.L."/>
            <person name="Liu L."/>
            <person name="Liu Z.G."/>
            <person name="Tsui S.K."/>
        </authorList>
    </citation>
    <scope>NUCLEOTIDE SEQUENCE [LARGE SCALE GENOMIC DNA]</scope>
    <source>
        <strain evidence="12">Derp</strain>
    </source>
</reference>
<evidence type="ECO:0000256" key="11">
    <source>
        <dbReference type="SAM" id="MobiDB-lite"/>
    </source>
</evidence>
<protein>
    <recommendedName>
        <fullName evidence="14">N-terminal Xaa-Pro-Lys N-methyltransferase 1-like</fullName>
    </recommendedName>
</protein>
<evidence type="ECO:0000256" key="10">
    <source>
        <dbReference type="ARBA" id="ARBA00023242"/>
    </source>
</evidence>
<accession>A0ABQ8J5L7</accession>
<evidence type="ECO:0000256" key="2">
    <source>
        <dbReference type="ARBA" id="ARBA00004123"/>
    </source>
</evidence>
<sequence length="3246" mass="380806">MADYDDNDFYEKSRTYWNRIAPNIDGMLGGWSNINTSDVDESRKLLRILLKPINQSNNRSLRCLDCGAGIGRVSKYVLSKFFDEIDLLEQNETFILKAKDFLGNDYHRVKNTFIQGMQEFTPIDGIIYDCIWGQWVYGYLTDEDLILFLEKCLRILNKQHGFIVIKDNVSGNNDPYVDEEDGFVTRTERQFLNIFSKVPNLIIKNILRQKRMPKELLPVKIILIGKKMANIEKFKRSFELIKQFTIQTPKISGQLPSEKSLISPKYLRQDNIVDKKECLKQCDHLGNILISTSFRNHPDFNKFLSQSIELLFQLCNNDDIDIHNVVQETFDKIIGNLIEFNSNRLLSELCKGITKFSSNRSLRLSLTKFAEICHRIRPNKYRAFTMNLYSSFLTILIDFCKDELVQESLYTAICKIYPLLTPYATEREIFDIMNAYLINLSSSSNTIRRYSSLSIVILCDSARKSDHYFNVALNHVSNLISTSIKSNNTENKDYLLTGIFMMAKCSFSKLIKYLDPNEHPKLFDSLLKNLSYIYQQMILTMKHATNNILIIAILEALAEFFNVMPEKIFQMFTDLCEEEMEFKHISSFRSSVMKSVNNDSLVNLENLNDEFEDDTFEKAGIYFSNAGSTVDLYDDVSEASENMFSNSLIENTGSMIFDHESEIDTKSIGNKTPEFDLSSEASSLNTTSHKCLNSPFDISSSFDLIITENQFNSIDLDDYNLGPLFSFEHVGKLICLKYLLKGQSGQLMTDTEVRVAIKSLSLSCLTSIVQHCPKILLDKIVHKKTSQQLINDILLYSTHSDPNIRGHIAMIIGKYLQRTLSYSFAYDEFLTRNNNNNNDELSLDSLLNLLEKFLLDSSSITIRQVLISLQQFLPILIEHNEINIIQIFNLIHQLICLKDNSYWLIKIELITLFAKISIPYLKHMEFILKSNADEWKLLKIQNHHLKHVPITKLILEEILFHFIFDSDYRVRQATLNLLPNFIDNICLNNYVFQNDCINLLVINSILSNDDYQLDKSKYFNGKFPSLDLFEQPLNENQLFDSNFETIINDDNADEIDDDDDDEFINFKKFIIESNIGYFVKKFFYKLRQHYHCKQTLTICLNSLCTLSRLYPPNKHSNGWLIESNDDQSKHNSVEMIMLLIEILTKNPMILNDLSIQQNLAELIMNLIEGVCINYFHQLQNHHSNKIHIESTNYLHQMISIEFAQCIETFFLYLYKIIVIYSAINEDNPLIFTTFIHNLYTRRESISAIIRKHSTSFFDMNKDKHRKEPSAAISSSSPFSGTKASRRREALAFDSISFRLFEILKNHRNHHHHHHHHHRKSATISARTTSDKSSHLNTMLIIFSKLLEFTSSSFLCNHLEDILIYLKMIFYMNPSATIKTINQLMKCIFEINYISLFMEIFNHNDSFRNVHHSHHYRRSRGRRNTKSKSLSIELNSLYNICFVIPYMKYNDFQSIGGNVVDHSSSTTISSSTTLPSISYLNWLRKWIEYKYIKIMNSDVTRGISIGKNSDFCLKKFLTTKIQCFEPLVIQSMKHYAFSNDIKFQSIILDLFVQLIQFHINYSLLDSENFFISFIMKQFEQLEMIYDSGPYELLMKHVFHFLATLSAEHYINDDLVSIPKIIQLCDNLIANGHQCLAIDGLHILIEHIFNLDFSSSSSKLSNNSNLTTLINDELFMAIETQKEVIVAYCFKLINQKGTFKLLTLILQHYKHCDPIKWNDLSQQILDIIIGKLLTNHIRIDSQEYFNSLQSLLATLCPSVLSCLTTTTTTKTTALSSSSQSLLEIMFNEYRSYQNSQILFKHWLPKILMYLKIILMDMNETTIMKEIDYIKMKMNIIILNPVNNCTGDCLEKIDSEDIFAYFLLNLLQKIIMEIDSDISNGNYYYLISNNNNNIVVNDHKLIVTFYRHYHMILVSLFQSGFYPRLTRSATLLIRQQPKSEYLSLNNETFNLRMVNEIFLKITKFYPFITISWLNFLYILNYDRLAKILSKCIERNKINIFSNGNNMKSKQTTTTITTTTTMTKTKIINWEILKRCSLILLCDYLSENLENVEFLSWFIINYLHEIIEHCHEMPIKEFINTIHRKPVSSGLLLQVISSKCDELFNTNNDSPLMVQKILYCLERSHNRQNIALIMFLIERYICNIRLSLYYKCCKYAETIIIDRLNLIYDYKSRKSTKKQQQQQQLLFSFDDFNNLLKIVKHTSYNKLYFTLKMIRVRFYDTINDNNSNSTNQQQQQRFARKKRHHHKDIKDPLRLKRIAVPDMDKNWFKILIGNQLSQRRQPINIANIMTSLERLTNNDIIDLIFSSKFSFENFIIILKLIVEKHQQDSQQQGIVVVGSATKQHKQQQQQSLDAKEMAKFIVPIYCRFLQSILERFPLIHLFNMNNNNVDGDDNNVRKIDLNDIRNKLLIHDDYPFYNDLLQSFCSSFIYFIEHLSLFENYLIDNYFPEQSSSIQSIIIHLTIVYSTLLYDEQDRQNYQNILNILNVIENFLDNRTLFVQFGEEKFLCLQLTLINSIYYSFKHHYSISSMDNIFINFDLNYISFESKYITINDYQKIITMFHSLENDSMNRMKIPIPPPSSLYHRIMQRIILNICRLPYFNSLIYIPYNLLNSTNANIWNGIQSLTNLPIMASQFLCETEIFRQFLFRIANIGFINRIQFEEIWMTLLGVYSESISLITQYRQGVSIEELSEYILLTKLVIIAITNLLYNANTTMLSNDYHSDYSISDSYDDIDNNNDDDDKISSSFGEKYEQIYHIIHRKFHSDRQILKRYNDPILNHSFHYKFKSIHEFHFSSNVIERNQSESLQTQSSSSSSSIVAVNNNVQTSIDLYSCIQFLIDYYAQQIRSLLNKNLIHFPIITEIARSTLILSELFVDRNQYRNALNLFIDLQKIVENYDDEILGQFIGTGLCKFYTILDEHSDEHIERQKKQIFEKNFKEFFLPTRIHSIDAIDYMIDGKIIKTKDLQPLLDYIIKHLNTEHIIPSSYCKEYVEKLVRISFKLIDSNQDFLHNQNEKIIKGLIRLISKDININVIKIITLYLEKFIRQKKLNKNEAKLLRNLSMKRMNKNNHQSNQIEMLNMIINTTYLVFGYFLAEFFPPQDILNKCIGEFLSKQQNHYKYLIEILFIIYSKLQIDCQHTDDTGEDWVILSLSSFTQLVPISHALWALTCFLICASHNHWIRSCYYYFQNRFGKFNEHDKRAFFTICNNFYNEIKSDDNKMSFIKTFQKAACVPNSPYFEVLQYLWDDINL</sequence>
<dbReference type="InterPro" id="IPR024613">
    <property type="entry name" value="Huntingtin_N_HEAT_rpt-2"/>
</dbReference>
<keyword evidence="10" id="KW-0539">Nucleus</keyword>
<evidence type="ECO:0000313" key="13">
    <source>
        <dbReference type="Proteomes" id="UP000887458"/>
    </source>
</evidence>
<evidence type="ECO:0000256" key="8">
    <source>
        <dbReference type="ARBA" id="ARBA00022679"/>
    </source>
</evidence>
<dbReference type="InterPro" id="IPR008576">
    <property type="entry name" value="MeTrfase_NTM1"/>
</dbReference>
<dbReference type="InterPro" id="IPR029063">
    <property type="entry name" value="SAM-dependent_MTases_sf"/>
</dbReference>
<comment type="caution">
    <text evidence="12">The sequence shown here is derived from an EMBL/GenBank/DDBJ whole genome shotgun (WGS) entry which is preliminary data.</text>
</comment>
<dbReference type="InterPro" id="IPR048413">
    <property type="entry name" value="Htt_C-HEAT_rpt"/>
</dbReference>
<dbReference type="EMBL" id="NJHN03000073">
    <property type="protein sequence ID" value="KAH9417813.1"/>
    <property type="molecule type" value="Genomic_DNA"/>
</dbReference>
<dbReference type="Gene3D" id="1.25.10.10">
    <property type="entry name" value="Leucine-rich Repeat Variant"/>
    <property type="match status" value="1"/>
</dbReference>
<evidence type="ECO:0000256" key="1">
    <source>
        <dbReference type="ARBA" id="ARBA00002907"/>
    </source>
</evidence>
<evidence type="ECO:0000256" key="3">
    <source>
        <dbReference type="ARBA" id="ARBA00004496"/>
    </source>
</evidence>
<feature type="compositionally biased region" description="Low complexity" evidence="11">
    <location>
        <begin position="2221"/>
        <end position="2232"/>
    </location>
</feature>
<evidence type="ECO:0000256" key="5">
    <source>
        <dbReference type="ARBA" id="ARBA00009059"/>
    </source>
</evidence>
<dbReference type="Gene3D" id="3.40.50.150">
    <property type="entry name" value="Vaccinia Virus protein VP39"/>
    <property type="match status" value="1"/>
</dbReference>
<evidence type="ECO:0000256" key="6">
    <source>
        <dbReference type="ARBA" id="ARBA00022490"/>
    </source>
</evidence>
<evidence type="ECO:0000256" key="9">
    <source>
        <dbReference type="ARBA" id="ARBA00022691"/>
    </source>
</evidence>